<sequence>MKAIYIDCSAGLSGSALLGALVELGAKPELLVEKIKSIVTIPFQLTFRKRNINGATATATVLKVEAGQEPVPVAAMFKSINTKVFFGDELEDRLHSLFDKFILAQSKVFNLPVAEVVMPEAEILRMIIIATGFFTALEQLGIERINASPLPVGSQLSTHNLAPLLMELARGAAVKQYGGTDVPITPLGVALLTCRADEFGLLPEMTLSETGYGASGEDRQDNPRVRILYGTGRDGETPLGQSETITVVETAIDDMNPEFFPFLVDRLLAGGAVDAFLIPIYMKKSRPAHLLTALCNRSRLEDVLSIIFNETTTLGVRVRDDERRILHRYFFMTSTLYGEVAVKAGCLAEGGAPVQYAPEFEDCKKLALQHAVPIKKVYAAAQRAAHEYIHKCGKKPE</sequence>
<evidence type="ECO:0000313" key="4">
    <source>
        <dbReference type="Proteomes" id="UP000298324"/>
    </source>
</evidence>
<dbReference type="GO" id="GO:0016829">
    <property type="term" value="F:lyase activity"/>
    <property type="evidence" value="ECO:0007669"/>
    <property type="project" value="UniProtKB-KW"/>
</dbReference>
<organism evidence="3 4">
    <name type="scientific">Pelotomaculum schinkii</name>
    <dbReference type="NCBI Taxonomy" id="78350"/>
    <lineage>
        <taxon>Bacteria</taxon>
        <taxon>Bacillati</taxon>
        <taxon>Bacillota</taxon>
        <taxon>Clostridia</taxon>
        <taxon>Eubacteriales</taxon>
        <taxon>Desulfotomaculaceae</taxon>
        <taxon>Pelotomaculum</taxon>
    </lineage>
</organism>
<dbReference type="EMBL" id="QFGA01000004">
    <property type="protein sequence ID" value="TEB04150.1"/>
    <property type="molecule type" value="Genomic_DNA"/>
</dbReference>
<dbReference type="RefSeq" id="WP_190259386.1">
    <property type="nucleotide sequence ID" value="NZ_QFGA01000004.1"/>
</dbReference>
<dbReference type="PANTHER" id="PTHR36566:SF1">
    <property type="entry name" value="PYRIDINIUM-3,5-BISTHIOCARBOXYLIC ACID MONONUCLEOTIDE NICKEL INSERTION PROTEIN"/>
    <property type="match status" value="1"/>
</dbReference>
<dbReference type="InterPro" id="IPR002822">
    <property type="entry name" value="Ni_insertion"/>
</dbReference>
<comment type="caution">
    <text evidence="3">The sequence shown here is derived from an EMBL/GenBank/DDBJ whole genome shotgun (WGS) entry which is preliminary data.</text>
</comment>
<evidence type="ECO:0000256" key="2">
    <source>
        <dbReference type="ARBA" id="ARBA00023239"/>
    </source>
</evidence>
<keyword evidence="2" id="KW-0456">Lyase</keyword>
<accession>A0A4Y7R6B2</accession>
<name>A0A4Y7R6B2_9FIRM</name>
<dbReference type="Pfam" id="PF01969">
    <property type="entry name" value="Ni_insertion"/>
    <property type="match status" value="1"/>
</dbReference>
<evidence type="ECO:0000256" key="1">
    <source>
        <dbReference type="ARBA" id="ARBA00022596"/>
    </source>
</evidence>
<dbReference type="Gene3D" id="3.30.70.1380">
    <property type="entry name" value="Transcriptional regulatory protein pf0864 domain like"/>
    <property type="match status" value="1"/>
</dbReference>
<evidence type="ECO:0008006" key="5">
    <source>
        <dbReference type="Google" id="ProtNLM"/>
    </source>
</evidence>
<evidence type="ECO:0000313" key="3">
    <source>
        <dbReference type="EMBL" id="TEB04150.1"/>
    </source>
</evidence>
<proteinExistence type="predicted"/>
<dbReference type="AlphaFoldDB" id="A0A4Y7R6B2"/>
<dbReference type="Gene3D" id="3.10.20.300">
    <property type="entry name" value="mk0293 like domain"/>
    <property type="match status" value="1"/>
</dbReference>
<keyword evidence="1" id="KW-0533">Nickel</keyword>
<keyword evidence="4" id="KW-1185">Reference proteome</keyword>
<dbReference type="PANTHER" id="PTHR36566">
    <property type="entry name" value="NICKEL INSERTION PROTEIN-RELATED"/>
    <property type="match status" value="1"/>
</dbReference>
<protein>
    <recommendedName>
        <fullName evidence="5">LarC family nickel insertion protein</fullName>
    </recommendedName>
</protein>
<dbReference type="Proteomes" id="UP000298324">
    <property type="component" value="Unassembled WGS sequence"/>
</dbReference>
<reference evidence="3 4" key="1">
    <citation type="journal article" date="2018" name="Environ. Microbiol.">
        <title>Novel energy conservation strategies and behaviour of Pelotomaculum schinkii driving syntrophic propionate catabolism.</title>
        <authorList>
            <person name="Hidalgo-Ahumada C.A.P."/>
            <person name="Nobu M.K."/>
            <person name="Narihiro T."/>
            <person name="Tamaki H."/>
            <person name="Liu W.T."/>
            <person name="Kamagata Y."/>
            <person name="Stams A.J.M."/>
            <person name="Imachi H."/>
            <person name="Sousa D.Z."/>
        </authorList>
    </citation>
    <scope>NUCLEOTIDE SEQUENCE [LARGE SCALE GENOMIC DNA]</scope>
    <source>
        <strain evidence="3 4">HH</strain>
    </source>
</reference>
<gene>
    <name evidence="3" type="ORF">Psch_03872</name>
</gene>